<dbReference type="PANTHER" id="PTHR32552">
    <property type="entry name" value="FERRICHROME IRON RECEPTOR-RELATED"/>
    <property type="match status" value="1"/>
</dbReference>
<keyword evidence="8" id="KW-0408">Iron</keyword>
<keyword evidence="4 14" id="KW-1134">Transmembrane beta strand</keyword>
<reference evidence="19 20" key="1">
    <citation type="submission" date="2019-02" db="EMBL/GenBank/DDBJ databases">
        <authorList>
            <person name="Li S.-H."/>
        </authorList>
    </citation>
    <scope>NUCLEOTIDE SEQUENCE [LARGE SCALE GENOMIC DNA]</scope>
    <source>
        <strain evidence="19 20">IMCC14385</strain>
    </source>
</reference>
<keyword evidence="13 14" id="KW-0998">Cell outer membrane</keyword>
<dbReference type="InterPro" id="IPR010105">
    <property type="entry name" value="TonB_sidphr_rcpt"/>
</dbReference>
<comment type="subcellular location">
    <subcellularLocation>
        <location evidence="1 14">Cell outer membrane</location>
        <topology evidence="1 14">Multi-pass membrane protein</topology>
    </subcellularLocation>
</comment>
<evidence type="ECO:0000256" key="5">
    <source>
        <dbReference type="ARBA" id="ARBA00022496"/>
    </source>
</evidence>
<evidence type="ECO:0000256" key="6">
    <source>
        <dbReference type="ARBA" id="ARBA00022692"/>
    </source>
</evidence>
<name>A0A5P9NNJ9_9GAMM</name>
<dbReference type="InterPro" id="IPR039426">
    <property type="entry name" value="TonB-dep_rcpt-like"/>
</dbReference>
<feature type="domain" description="TonB-dependent receptor plug" evidence="18">
    <location>
        <begin position="55"/>
        <end position="155"/>
    </location>
</feature>
<evidence type="ECO:0000256" key="2">
    <source>
        <dbReference type="ARBA" id="ARBA00009810"/>
    </source>
</evidence>
<keyword evidence="11 14" id="KW-0472">Membrane</keyword>
<dbReference type="PANTHER" id="PTHR32552:SF68">
    <property type="entry name" value="FERRICHROME OUTER MEMBRANE TRANSPORTER_PHAGE RECEPTOR"/>
    <property type="match status" value="1"/>
</dbReference>
<dbReference type="InterPro" id="IPR000531">
    <property type="entry name" value="Beta-barrel_TonB"/>
</dbReference>
<dbReference type="Gene3D" id="2.40.170.20">
    <property type="entry name" value="TonB-dependent receptor, beta-barrel domain"/>
    <property type="match status" value="1"/>
</dbReference>
<evidence type="ECO:0000256" key="14">
    <source>
        <dbReference type="PROSITE-ProRule" id="PRU01360"/>
    </source>
</evidence>
<dbReference type="InterPro" id="IPR037066">
    <property type="entry name" value="Plug_dom_sf"/>
</dbReference>
<feature type="signal peptide" evidence="16">
    <location>
        <begin position="1"/>
        <end position="21"/>
    </location>
</feature>
<keyword evidence="7 16" id="KW-0732">Signal</keyword>
<keyword evidence="12 19" id="KW-0675">Receptor</keyword>
<dbReference type="Pfam" id="PF07715">
    <property type="entry name" value="Plug"/>
    <property type="match status" value="1"/>
</dbReference>
<evidence type="ECO:0000259" key="18">
    <source>
        <dbReference type="Pfam" id="PF07715"/>
    </source>
</evidence>
<evidence type="ECO:0000256" key="15">
    <source>
        <dbReference type="RuleBase" id="RU003357"/>
    </source>
</evidence>
<feature type="chain" id="PRO_5024932423" evidence="16">
    <location>
        <begin position="22"/>
        <end position="710"/>
    </location>
</feature>
<feature type="domain" description="TonB-dependent receptor-like beta-barrel" evidence="17">
    <location>
        <begin position="226"/>
        <end position="678"/>
    </location>
</feature>
<evidence type="ECO:0000256" key="8">
    <source>
        <dbReference type="ARBA" id="ARBA00023004"/>
    </source>
</evidence>
<evidence type="ECO:0000256" key="12">
    <source>
        <dbReference type="ARBA" id="ARBA00023170"/>
    </source>
</evidence>
<evidence type="ECO:0000256" key="1">
    <source>
        <dbReference type="ARBA" id="ARBA00004571"/>
    </source>
</evidence>
<keyword evidence="20" id="KW-1185">Reference proteome</keyword>
<dbReference type="InterPro" id="IPR036942">
    <property type="entry name" value="Beta-barrel_TonB_sf"/>
</dbReference>
<dbReference type="CDD" id="cd01347">
    <property type="entry name" value="ligand_gated_channel"/>
    <property type="match status" value="1"/>
</dbReference>
<dbReference type="PROSITE" id="PS52016">
    <property type="entry name" value="TONB_DEPENDENT_REC_3"/>
    <property type="match status" value="1"/>
</dbReference>
<dbReference type="GO" id="GO:0038023">
    <property type="term" value="F:signaling receptor activity"/>
    <property type="evidence" value="ECO:0007669"/>
    <property type="project" value="InterPro"/>
</dbReference>
<dbReference type="OrthoDB" id="127311at2"/>
<accession>A0A5P9NNJ9</accession>
<proteinExistence type="inferred from homology"/>
<dbReference type="GO" id="GO:0015344">
    <property type="term" value="F:siderophore uptake transmembrane transporter activity"/>
    <property type="evidence" value="ECO:0007669"/>
    <property type="project" value="TreeGrafter"/>
</dbReference>
<evidence type="ECO:0000256" key="3">
    <source>
        <dbReference type="ARBA" id="ARBA00022448"/>
    </source>
</evidence>
<keyword evidence="10 15" id="KW-0798">TonB box</keyword>
<dbReference type="KEGG" id="halc:EY643_17720"/>
<dbReference type="SUPFAM" id="SSF56935">
    <property type="entry name" value="Porins"/>
    <property type="match status" value="1"/>
</dbReference>
<evidence type="ECO:0000313" key="19">
    <source>
        <dbReference type="EMBL" id="QFU77352.1"/>
    </source>
</evidence>
<dbReference type="InterPro" id="IPR012910">
    <property type="entry name" value="Plug_dom"/>
</dbReference>
<dbReference type="Gene3D" id="2.170.130.10">
    <property type="entry name" value="TonB-dependent receptor, plug domain"/>
    <property type="match status" value="1"/>
</dbReference>
<sequence length="710" mass="78801">MKKGTAIFSSAVALSSSLALAQEPTAEQADESTLEEVLVFGTLSNFSALKSDTPIMESARSVSIITQQQILERGALVLDDTFTYNAGVTGEAYGFATRGDWVFVRGLDVPQYQDSLQSLFGNYNNTRPHIYTLEQVEILKGPASVLYGQGSPGGIVNVVSKRPQSESAHEITAEYGTFDHTQLGVDSTGAINDQWSYRFVGVYKDSDSQVDEVFDKTTVIAPSISWRPGDATDITLLLNYTETESDTAAQFLPVVGTLEPAANGQYIDHSTYLGDPDFNKYDAETLAITLLASHQFNETWSMEFTSRYTDASADYQQAWPSFIGGDRYVYNTDGSLFEDGTVPRSFYRSDASSEQAAVDVRFRAQFDTGSIEHSVLMGGQYQDITTTDAGYYDYANGYWFIPGDLHPEENTEYWINVFDPVYGNYPDRDYLDSLYTKAPDVTVEDLGFYIHDHMTLANWHLTVGVRWDETENEAGDISQDDDATSASVGLLYQFENGLAPYVSWAESFDPVIGDNGAGRPLQPREGEQIEAGLKYQPQKFPALITLAWFEIDQTNLNDPLALPGEVEQQSGEASVDGIELEAQARLGDFRIQGAWSKMDTESADGYRFPSVPEDQASAWVTWQPSGNMEGFRAGAGVRYVGATWDGYDQFKTPSYTLGDLMLGYAWQNWDFSVNVRNLEDKEYLATCLARGDCFPGEERTIVGRVSYRIE</sequence>
<dbReference type="NCBIfam" id="TIGR01783">
    <property type="entry name" value="TonB-siderophor"/>
    <property type="match status" value="1"/>
</dbReference>
<evidence type="ECO:0000256" key="7">
    <source>
        <dbReference type="ARBA" id="ARBA00022729"/>
    </source>
</evidence>
<evidence type="ECO:0000256" key="16">
    <source>
        <dbReference type="SAM" id="SignalP"/>
    </source>
</evidence>
<gene>
    <name evidence="19" type="ORF">EY643_17720</name>
</gene>
<evidence type="ECO:0000256" key="10">
    <source>
        <dbReference type="ARBA" id="ARBA00023077"/>
    </source>
</evidence>
<keyword evidence="3 14" id="KW-0813">Transport</keyword>
<dbReference type="RefSeq" id="WP_153240498.1">
    <property type="nucleotide sequence ID" value="NZ_CP036422.1"/>
</dbReference>
<evidence type="ECO:0000256" key="4">
    <source>
        <dbReference type="ARBA" id="ARBA00022452"/>
    </source>
</evidence>
<keyword evidence="6 14" id="KW-0812">Transmembrane</keyword>
<evidence type="ECO:0000256" key="13">
    <source>
        <dbReference type="ARBA" id="ARBA00023237"/>
    </source>
</evidence>
<evidence type="ECO:0000256" key="9">
    <source>
        <dbReference type="ARBA" id="ARBA00023065"/>
    </source>
</evidence>
<keyword evidence="9" id="KW-0406">Ion transport</keyword>
<organism evidence="19 20">
    <name type="scientific">Halioglobus maricola</name>
    <dbReference type="NCBI Taxonomy" id="2601894"/>
    <lineage>
        <taxon>Bacteria</taxon>
        <taxon>Pseudomonadati</taxon>
        <taxon>Pseudomonadota</taxon>
        <taxon>Gammaproteobacteria</taxon>
        <taxon>Cellvibrionales</taxon>
        <taxon>Halieaceae</taxon>
        <taxon>Halioglobus</taxon>
    </lineage>
</organism>
<keyword evidence="5" id="KW-0410">Iron transport</keyword>
<dbReference type="AlphaFoldDB" id="A0A5P9NNJ9"/>
<dbReference type="Pfam" id="PF00593">
    <property type="entry name" value="TonB_dep_Rec_b-barrel"/>
    <property type="match status" value="1"/>
</dbReference>
<protein>
    <submittedName>
        <fullName evidence="19">TonB-dependent siderophore receptor</fullName>
    </submittedName>
</protein>
<dbReference type="EMBL" id="CP036422">
    <property type="protein sequence ID" value="QFU77352.1"/>
    <property type="molecule type" value="Genomic_DNA"/>
</dbReference>
<comment type="similarity">
    <text evidence="2 14 15">Belongs to the TonB-dependent receptor family.</text>
</comment>
<dbReference type="GO" id="GO:0009279">
    <property type="term" value="C:cell outer membrane"/>
    <property type="evidence" value="ECO:0007669"/>
    <property type="project" value="UniProtKB-SubCell"/>
</dbReference>
<dbReference type="GO" id="GO:0015891">
    <property type="term" value="P:siderophore transport"/>
    <property type="evidence" value="ECO:0007669"/>
    <property type="project" value="InterPro"/>
</dbReference>
<evidence type="ECO:0000256" key="11">
    <source>
        <dbReference type="ARBA" id="ARBA00023136"/>
    </source>
</evidence>
<dbReference type="Proteomes" id="UP000326287">
    <property type="component" value="Chromosome"/>
</dbReference>
<evidence type="ECO:0000259" key="17">
    <source>
        <dbReference type="Pfam" id="PF00593"/>
    </source>
</evidence>
<evidence type="ECO:0000313" key="20">
    <source>
        <dbReference type="Proteomes" id="UP000326287"/>
    </source>
</evidence>